<dbReference type="GO" id="GO:0003682">
    <property type="term" value="F:chromatin binding"/>
    <property type="evidence" value="ECO:0007669"/>
    <property type="project" value="InterPro"/>
</dbReference>
<feature type="compositionally biased region" description="Basic and acidic residues" evidence="2">
    <location>
        <begin position="8"/>
        <end position="31"/>
    </location>
</feature>
<evidence type="ECO:0000256" key="2">
    <source>
        <dbReference type="SAM" id="MobiDB-lite"/>
    </source>
</evidence>
<protein>
    <submittedName>
        <fullName evidence="4">9530_t:CDS:1</fullName>
    </submittedName>
</protein>
<organism evidence="4 5">
    <name type="scientific">Acaulospora morrowiae</name>
    <dbReference type="NCBI Taxonomy" id="94023"/>
    <lineage>
        <taxon>Eukaryota</taxon>
        <taxon>Fungi</taxon>
        <taxon>Fungi incertae sedis</taxon>
        <taxon>Mucoromycota</taxon>
        <taxon>Glomeromycotina</taxon>
        <taxon>Glomeromycetes</taxon>
        <taxon>Diversisporales</taxon>
        <taxon>Acaulosporaceae</taxon>
        <taxon>Acaulospora</taxon>
    </lineage>
</organism>
<evidence type="ECO:0000259" key="3">
    <source>
        <dbReference type="Pfam" id="PF06047"/>
    </source>
</evidence>
<dbReference type="Proteomes" id="UP000789342">
    <property type="component" value="Unassembled WGS sequence"/>
</dbReference>
<keyword evidence="5" id="KW-1185">Reference proteome</keyword>
<feature type="compositionally biased region" description="Basic and acidic residues" evidence="2">
    <location>
        <begin position="64"/>
        <end position="105"/>
    </location>
</feature>
<dbReference type="Pfam" id="PF06047">
    <property type="entry name" value="Nkap_C"/>
    <property type="match status" value="1"/>
</dbReference>
<comment type="similarity">
    <text evidence="1">Belongs to the NKAP family.</text>
</comment>
<name>A0A9N8ZWQ4_9GLOM</name>
<dbReference type="OrthoDB" id="273141at2759"/>
<dbReference type="EMBL" id="CAJVPV010001837">
    <property type="protein sequence ID" value="CAG8509745.1"/>
    <property type="molecule type" value="Genomic_DNA"/>
</dbReference>
<comment type="caution">
    <text evidence="4">The sequence shown here is derived from an EMBL/GenBank/DDBJ whole genome shotgun (WGS) entry which is preliminary data.</text>
</comment>
<accession>A0A9N8ZWQ4</accession>
<evidence type="ECO:0000313" key="5">
    <source>
        <dbReference type="Proteomes" id="UP000789342"/>
    </source>
</evidence>
<proteinExistence type="inferred from homology"/>
<dbReference type="AlphaFoldDB" id="A0A9N8ZWQ4"/>
<dbReference type="PANTHER" id="PTHR13087:SF0">
    <property type="entry name" value="NFKB ACTIVATING PROTEIN LIKE"/>
    <property type="match status" value="1"/>
</dbReference>
<dbReference type="InterPro" id="IPR009269">
    <property type="entry name" value="NKAP_C"/>
</dbReference>
<feature type="compositionally biased region" description="Basic residues" evidence="2">
    <location>
        <begin position="45"/>
        <end position="56"/>
    </location>
</feature>
<reference evidence="4" key="1">
    <citation type="submission" date="2021-06" db="EMBL/GenBank/DDBJ databases">
        <authorList>
            <person name="Kallberg Y."/>
            <person name="Tangrot J."/>
            <person name="Rosling A."/>
        </authorList>
    </citation>
    <scope>NUCLEOTIDE SEQUENCE</scope>
    <source>
        <strain evidence="4">CL551</strain>
    </source>
</reference>
<feature type="region of interest" description="Disordered" evidence="2">
    <location>
        <begin position="1"/>
        <end position="201"/>
    </location>
</feature>
<gene>
    <name evidence="4" type="ORF">AMORRO_LOCUS3665</name>
</gene>
<feature type="compositionally biased region" description="Low complexity" evidence="2">
    <location>
        <begin position="145"/>
        <end position="157"/>
    </location>
</feature>
<feature type="domain" description="NF-kappa-B-activating protein C-terminal" evidence="3">
    <location>
        <begin position="242"/>
        <end position="341"/>
    </location>
</feature>
<dbReference type="PANTHER" id="PTHR13087">
    <property type="entry name" value="NF-KAPPA B ACTIVATING PROTEIN"/>
    <property type="match status" value="1"/>
</dbReference>
<evidence type="ECO:0000256" key="1">
    <source>
        <dbReference type="ARBA" id="ARBA00009313"/>
    </source>
</evidence>
<dbReference type="GO" id="GO:0005634">
    <property type="term" value="C:nucleus"/>
    <property type="evidence" value="ECO:0007669"/>
    <property type="project" value="TreeGrafter"/>
</dbReference>
<dbReference type="InterPro" id="IPR040466">
    <property type="entry name" value="NKAP"/>
</dbReference>
<evidence type="ECO:0000313" key="4">
    <source>
        <dbReference type="EMBL" id="CAG8509745.1"/>
    </source>
</evidence>
<sequence>MDSVSSDGRSRSQDRETENRHRGYESRERGRNARSPYRHSSERRHNGHSPARRHRRESPTYEDYDNHPRSRRDSERSEHRDFEPRRRHFDLDSRRGEMTRNIEQRKRIRQESTYSIWPPSPEEPPRSERIPSPESFSHRKKRSLSSDSESLSDSKSSGSRKNRAHSDNSDSDNYSTENESEKSNGRKGKHKNQDELSAIELDEKKLEQMEELWVEKKVDLPEDLLNVGPMPLSVNENKLGERDYGGALLAGEGSAMAAYVQEGKRIPRRGEIGLTSNEIQSFEDVGYVMSGSRHRRMNAVRIRKENQVISAEEKRALMLYNQEEKAKKENKIISDFRELVADKMKGKQ</sequence>
<dbReference type="GO" id="GO:0010468">
    <property type="term" value="P:regulation of gene expression"/>
    <property type="evidence" value="ECO:0007669"/>
    <property type="project" value="TreeGrafter"/>
</dbReference>